<dbReference type="InterPro" id="IPR016169">
    <property type="entry name" value="FAD-bd_PCMH_sub2"/>
</dbReference>
<dbReference type="GO" id="GO:0016491">
    <property type="term" value="F:oxidoreductase activity"/>
    <property type="evidence" value="ECO:0007669"/>
    <property type="project" value="UniProtKB-KW"/>
</dbReference>
<dbReference type="Proteomes" id="UP001221142">
    <property type="component" value="Unassembled WGS sequence"/>
</dbReference>
<dbReference type="PANTHER" id="PTHR42973">
    <property type="entry name" value="BINDING OXIDOREDUCTASE, PUTATIVE (AFU_ORTHOLOGUE AFUA_1G17690)-RELATED"/>
    <property type="match status" value="1"/>
</dbReference>
<evidence type="ECO:0000256" key="5">
    <source>
        <dbReference type="ARBA" id="ARBA00023002"/>
    </source>
</evidence>
<comment type="similarity">
    <text evidence="2">Belongs to the oxygen-dependent FAD-linked oxidoreductase family.</text>
</comment>
<accession>A0AAD7B6G7</accession>
<comment type="caution">
    <text evidence="7">The sequence shown here is derived from an EMBL/GenBank/DDBJ whole genome shotgun (WGS) entry which is preliminary data.</text>
</comment>
<dbReference type="InterPro" id="IPR036318">
    <property type="entry name" value="FAD-bd_PCMH-like_sf"/>
</dbReference>
<dbReference type="SUPFAM" id="SSF56176">
    <property type="entry name" value="FAD-binding/transporter-associated domain-like"/>
    <property type="match status" value="1"/>
</dbReference>
<evidence type="ECO:0000256" key="1">
    <source>
        <dbReference type="ARBA" id="ARBA00001974"/>
    </source>
</evidence>
<keyword evidence="3" id="KW-0285">Flavoprotein</keyword>
<dbReference type="Gene3D" id="3.30.465.10">
    <property type="match status" value="1"/>
</dbReference>
<gene>
    <name evidence="7" type="ORF">FB45DRAFT_982079</name>
</gene>
<keyword evidence="4" id="KW-0274">FAD</keyword>
<name>A0AAD7B6G7_9AGAR</name>
<evidence type="ECO:0000256" key="4">
    <source>
        <dbReference type="ARBA" id="ARBA00022827"/>
    </source>
</evidence>
<evidence type="ECO:0000259" key="6">
    <source>
        <dbReference type="PROSITE" id="PS51387"/>
    </source>
</evidence>
<dbReference type="InterPro" id="IPR050416">
    <property type="entry name" value="FAD-linked_Oxidoreductase"/>
</dbReference>
<dbReference type="PANTHER" id="PTHR42973:SF39">
    <property type="entry name" value="FAD-BINDING PCMH-TYPE DOMAIN-CONTAINING PROTEIN"/>
    <property type="match status" value="1"/>
</dbReference>
<keyword evidence="8" id="KW-1185">Reference proteome</keyword>
<keyword evidence="5" id="KW-0560">Oxidoreductase</keyword>
<feature type="domain" description="FAD-binding PCMH-type" evidence="6">
    <location>
        <begin position="35"/>
        <end position="205"/>
    </location>
</feature>
<reference evidence="7" key="1">
    <citation type="submission" date="2023-03" db="EMBL/GenBank/DDBJ databases">
        <title>Massive genome expansion in bonnet fungi (Mycena s.s.) driven by repeated elements and novel gene families across ecological guilds.</title>
        <authorList>
            <consortium name="Lawrence Berkeley National Laboratory"/>
            <person name="Harder C.B."/>
            <person name="Miyauchi S."/>
            <person name="Viragh M."/>
            <person name="Kuo A."/>
            <person name="Thoen E."/>
            <person name="Andreopoulos B."/>
            <person name="Lu D."/>
            <person name="Skrede I."/>
            <person name="Drula E."/>
            <person name="Henrissat B."/>
            <person name="Morin E."/>
            <person name="Kohler A."/>
            <person name="Barry K."/>
            <person name="LaButti K."/>
            <person name="Morin E."/>
            <person name="Salamov A."/>
            <person name="Lipzen A."/>
            <person name="Mereny Z."/>
            <person name="Hegedus B."/>
            <person name="Baldrian P."/>
            <person name="Stursova M."/>
            <person name="Weitz H."/>
            <person name="Taylor A."/>
            <person name="Grigoriev I.V."/>
            <person name="Nagy L.G."/>
            <person name="Martin F."/>
            <person name="Kauserud H."/>
        </authorList>
    </citation>
    <scope>NUCLEOTIDE SEQUENCE</scope>
    <source>
        <strain evidence="7">9284</strain>
    </source>
</reference>
<dbReference type="InterPro" id="IPR006094">
    <property type="entry name" value="Oxid_FAD_bind_N"/>
</dbReference>
<protein>
    <recommendedName>
        <fullName evidence="6">FAD-binding PCMH-type domain-containing protein</fullName>
    </recommendedName>
</protein>
<dbReference type="Pfam" id="PF01565">
    <property type="entry name" value="FAD_binding_4"/>
    <property type="match status" value="1"/>
</dbReference>
<evidence type="ECO:0000313" key="7">
    <source>
        <dbReference type="EMBL" id="KAJ7611292.1"/>
    </source>
</evidence>
<dbReference type="PROSITE" id="PS51387">
    <property type="entry name" value="FAD_PCMH"/>
    <property type="match status" value="1"/>
</dbReference>
<dbReference type="InterPro" id="IPR016166">
    <property type="entry name" value="FAD-bd_PCMH"/>
</dbReference>
<comment type="cofactor">
    <cofactor evidence="1">
        <name>FAD</name>
        <dbReference type="ChEBI" id="CHEBI:57692"/>
    </cofactor>
</comment>
<evidence type="ECO:0000313" key="8">
    <source>
        <dbReference type="Proteomes" id="UP001221142"/>
    </source>
</evidence>
<sequence>MATIAGLTGRQFLPNSPEYPLWQWQYATSTFLTAHDMRPGLIVQPANKTDIKRVIAYAKAHGRAIAIRTGGHHYTGASSTGPANIQLDLRSTFQAPEDLVYFEKDGKSFVRASVSHSVGAFNEFLGEHHAFVPHGQCRQVFLGGHLQRAFGLLGDHIRVLEIIDCDGRERTITRRSESELFFAWLGGSPGNLGVLTHVLMEVYRDSDYNGAIGMRAVHRYTAEKLRTVLGYLAEVSDDDNFPRNYDLCIGVLSSPEGIDDGIDVYMREEHPEIFGEDGFPSWPRSMIMIYAQYVPFSPNDKPDMDFFERLRKGCFMANPLEETPMSELTAQWIFQNRREFDLPFAKRTYSTRSTTLATNGWVDWVVGRIDEIARGSPENGQWVSAQVQCLEGNTLSYVKVLVPSPFAEPSQWRDTTMAMTIDNFHKPEKRAEAEAWEAINDRESLGPDGIFSQHDRRLLWGTWGSFDLDSVWHTYYEDRRKYERLMRARSRADPHGTFTPNSFCVKRAEVSVLSAL</sequence>
<dbReference type="EMBL" id="JARKIF010000033">
    <property type="protein sequence ID" value="KAJ7611292.1"/>
    <property type="molecule type" value="Genomic_DNA"/>
</dbReference>
<proteinExistence type="inferred from homology"/>
<dbReference type="GO" id="GO:0071949">
    <property type="term" value="F:FAD binding"/>
    <property type="evidence" value="ECO:0007669"/>
    <property type="project" value="InterPro"/>
</dbReference>
<dbReference type="AlphaFoldDB" id="A0AAD7B6G7"/>
<evidence type="ECO:0000256" key="3">
    <source>
        <dbReference type="ARBA" id="ARBA00022630"/>
    </source>
</evidence>
<evidence type="ECO:0000256" key="2">
    <source>
        <dbReference type="ARBA" id="ARBA00005466"/>
    </source>
</evidence>
<organism evidence="7 8">
    <name type="scientific">Roridomyces roridus</name>
    <dbReference type="NCBI Taxonomy" id="1738132"/>
    <lineage>
        <taxon>Eukaryota</taxon>
        <taxon>Fungi</taxon>
        <taxon>Dikarya</taxon>
        <taxon>Basidiomycota</taxon>
        <taxon>Agaricomycotina</taxon>
        <taxon>Agaricomycetes</taxon>
        <taxon>Agaricomycetidae</taxon>
        <taxon>Agaricales</taxon>
        <taxon>Marasmiineae</taxon>
        <taxon>Mycenaceae</taxon>
        <taxon>Roridomyces</taxon>
    </lineage>
</organism>